<dbReference type="Proteomes" id="UP000694941">
    <property type="component" value="Unplaced"/>
</dbReference>
<dbReference type="RefSeq" id="XP_022235187.1">
    <property type="nucleotide sequence ID" value="XM_022379479.1"/>
</dbReference>
<dbReference type="PANTHER" id="PTHR21255">
    <property type="entry name" value="T-COMPLEX-ASSOCIATED-TESTIS-EXPRESSED 1/ DYNEIN LIGHT CHAIN"/>
    <property type="match status" value="1"/>
</dbReference>
<dbReference type="PANTHER" id="PTHR21255:SF65">
    <property type="entry name" value="TCTEX1 DOMAIN-CONTAINING PROTEIN 2"/>
    <property type="match status" value="1"/>
</dbReference>
<evidence type="ECO:0000313" key="3">
    <source>
        <dbReference type="RefSeq" id="XP_013791485.1"/>
    </source>
</evidence>
<evidence type="ECO:0000313" key="5">
    <source>
        <dbReference type="RefSeq" id="XP_022235188.1"/>
    </source>
</evidence>
<dbReference type="RefSeq" id="XP_022235189.1">
    <property type="nucleotide sequence ID" value="XM_022379481.1"/>
</dbReference>
<evidence type="ECO:0000313" key="2">
    <source>
        <dbReference type="Proteomes" id="UP000694941"/>
    </source>
</evidence>
<sequence>MEEAQGRGRRRSLFDIARTQKQKTGTIQVVSIPPVSSEEQLSKHKVKYENSYQLEPDSKLQTNKIASILQQILSQHLEGACYNPLTTSLLCKVIANDVEREVKKLGYKRYKFVCMVTIGQKQNEDITIASRCLWDPQRDNFVTEVFENLDFYAVSTVFAIYYE</sequence>
<gene>
    <name evidence="3 4 5 6" type="primary">LOC106475343</name>
</gene>
<dbReference type="Gene3D" id="3.30.1140.40">
    <property type="entry name" value="Tctex-1"/>
    <property type="match status" value="1"/>
</dbReference>
<accession>A0ABM1RUY3</accession>
<dbReference type="InterPro" id="IPR038586">
    <property type="entry name" value="Tctex-1-like_sf"/>
</dbReference>
<keyword evidence="2" id="KW-1185">Reference proteome</keyword>
<proteinExistence type="inferred from homology"/>
<evidence type="ECO:0000256" key="1">
    <source>
        <dbReference type="ARBA" id="ARBA00005361"/>
    </source>
</evidence>
<evidence type="ECO:0000313" key="4">
    <source>
        <dbReference type="RefSeq" id="XP_022235187.1"/>
    </source>
</evidence>
<dbReference type="RefSeq" id="XP_022235188.1">
    <property type="nucleotide sequence ID" value="XM_022379480.1"/>
</dbReference>
<evidence type="ECO:0000313" key="6">
    <source>
        <dbReference type="RefSeq" id="XP_022235189.1"/>
    </source>
</evidence>
<dbReference type="CDD" id="cd21451">
    <property type="entry name" value="DLC-like_TCTEX1D"/>
    <property type="match status" value="1"/>
</dbReference>
<dbReference type="GeneID" id="106475343"/>
<organism evidence="2 5">
    <name type="scientific">Limulus polyphemus</name>
    <name type="common">Atlantic horseshoe crab</name>
    <dbReference type="NCBI Taxonomy" id="6850"/>
    <lineage>
        <taxon>Eukaryota</taxon>
        <taxon>Metazoa</taxon>
        <taxon>Ecdysozoa</taxon>
        <taxon>Arthropoda</taxon>
        <taxon>Chelicerata</taxon>
        <taxon>Merostomata</taxon>
        <taxon>Xiphosura</taxon>
        <taxon>Limulidae</taxon>
        <taxon>Limulus</taxon>
    </lineage>
</organism>
<reference evidence="3 4" key="1">
    <citation type="submission" date="2025-05" db="UniProtKB">
        <authorList>
            <consortium name="RefSeq"/>
        </authorList>
    </citation>
    <scope>IDENTIFICATION</scope>
    <source>
        <tissue evidence="3 4">Muscle</tissue>
    </source>
</reference>
<comment type="similarity">
    <text evidence="1">Belongs to the dynein light chain Tctex-type family.</text>
</comment>
<dbReference type="RefSeq" id="XP_013791485.1">
    <property type="nucleotide sequence ID" value="XM_013936031.2"/>
</dbReference>
<protein>
    <submittedName>
        <fullName evidence="3 4">Tctex1 domain-containing protein 1-like</fullName>
    </submittedName>
</protein>
<name>A0ABM1RUY3_LIMPO</name>
<dbReference type="Pfam" id="PF03645">
    <property type="entry name" value="Tctex-1"/>
    <property type="match status" value="1"/>
</dbReference>
<dbReference type="InterPro" id="IPR005334">
    <property type="entry name" value="Tctex-1-like"/>
</dbReference>